<feature type="transmembrane region" description="Helical" evidence="1">
    <location>
        <begin position="206"/>
        <end position="225"/>
    </location>
</feature>
<evidence type="ECO:0000256" key="1">
    <source>
        <dbReference type="SAM" id="Phobius"/>
    </source>
</evidence>
<dbReference type="AlphaFoldDB" id="A0A964UQ70"/>
<evidence type="ECO:0000313" key="2">
    <source>
        <dbReference type="EMBL" id="NBE52486.1"/>
    </source>
</evidence>
<organism evidence="2 3">
    <name type="scientific">Streptomyces boluensis</name>
    <dbReference type="NCBI Taxonomy" id="1775135"/>
    <lineage>
        <taxon>Bacteria</taxon>
        <taxon>Bacillati</taxon>
        <taxon>Actinomycetota</taxon>
        <taxon>Actinomycetes</taxon>
        <taxon>Kitasatosporales</taxon>
        <taxon>Streptomycetaceae</taxon>
        <taxon>Streptomyces</taxon>
    </lineage>
</organism>
<dbReference type="Proteomes" id="UP000598297">
    <property type="component" value="Unassembled WGS sequence"/>
</dbReference>
<accession>A0A964UQ70</accession>
<feature type="transmembrane region" description="Helical" evidence="1">
    <location>
        <begin position="155"/>
        <end position="174"/>
    </location>
</feature>
<reference evidence="2" key="1">
    <citation type="submission" date="2020-01" db="EMBL/GenBank/DDBJ databases">
        <title>Whole-genome analyses of novel actinobacteria.</title>
        <authorList>
            <person name="Sahin N."/>
        </authorList>
    </citation>
    <scope>NUCLEOTIDE SEQUENCE</scope>
    <source>
        <strain evidence="2">YC537</strain>
    </source>
</reference>
<comment type="caution">
    <text evidence="2">The sequence shown here is derived from an EMBL/GenBank/DDBJ whole genome shotgun (WGS) entry which is preliminary data.</text>
</comment>
<feature type="transmembrane region" description="Helical" evidence="1">
    <location>
        <begin position="273"/>
        <end position="291"/>
    </location>
</feature>
<keyword evidence="1" id="KW-0812">Transmembrane</keyword>
<name>A0A964UQ70_9ACTN</name>
<dbReference type="OrthoDB" id="4302326at2"/>
<keyword evidence="1" id="KW-1133">Transmembrane helix</keyword>
<keyword evidence="3" id="KW-1185">Reference proteome</keyword>
<gene>
    <name evidence="2" type="ORF">GUY60_13820</name>
</gene>
<evidence type="ECO:0000313" key="3">
    <source>
        <dbReference type="Proteomes" id="UP000598297"/>
    </source>
</evidence>
<feature type="transmembrane region" description="Helical" evidence="1">
    <location>
        <begin position="87"/>
        <end position="107"/>
    </location>
</feature>
<proteinExistence type="predicted"/>
<feature type="transmembrane region" description="Helical" evidence="1">
    <location>
        <begin position="119"/>
        <end position="143"/>
    </location>
</feature>
<protein>
    <submittedName>
        <fullName evidence="2">Uncharacterized protein</fullName>
    </submittedName>
</protein>
<dbReference type="EMBL" id="JAAAHS010000085">
    <property type="protein sequence ID" value="NBE52486.1"/>
    <property type="molecule type" value="Genomic_DNA"/>
</dbReference>
<keyword evidence="1" id="KW-0472">Membrane</keyword>
<feature type="transmembrane region" description="Helical" evidence="1">
    <location>
        <begin position="234"/>
        <end position="253"/>
    </location>
</feature>
<sequence length="301" mass="30463">MGQPLILGRGARLVGRGACAVVALVSVGWIVRDVVAVGGPGQVWWMWAGVPSAGDAGQGVGASGPTDLTLALVCSVAASTAASAPSVLVAAGVLTVALRLPSLWILTSDWTRLWADEGLRTLALTGAAVSVAGGVVMLGAAVVGRRAPGHGAAAVRPVAVFLLLGATACVRAAWEVNRFREYGWEVYRGALVGSRNNVLSLLHTPAAWQALTFVAFASVAAVAALRRRGSARPLGLAAATVAVLWGALGLSAAVKGGLYRDLGSLPLNAQLSLASSLWYVMAGALLLVLLARRGTDAAPPG</sequence>
<dbReference type="RefSeq" id="WP_161697456.1">
    <property type="nucleotide sequence ID" value="NZ_JAAAHS010000085.1"/>
</dbReference>